<evidence type="ECO:0000313" key="15">
    <source>
        <dbReference type="Proteomes" id="UP000095280"/>
    </source>
</evidence>
<dbReference type="EC" id="2.7.11.1" evidence="2"/>
<keyword evidence="4" id="KW-0723">Serine/threonine-protein kinase</keyword>
<protein>
    <recommendedName>
        <fullName evidence="3">Serine/threonine-protein kinase 1</fullName>
        <ecNumber evidence="2">2.7.11.1</ecNumber>
    </recommendedName>
</protein>
<keyword evidence="5" id="KW-0808">Transferase</keyword>
<proteinExistence type="predicted"/>
<evidence type="ECO:0000256" key="10">
    <source>
        <dbReference type="ARBA" id="ARBA00047899"/>
    </source>
</evidence>
<evidence type="ECO:0000256" key="4">
    <source>
        <dbReference type="ARBA" id="ARBA00022527"/>
    </source>
</evidence>
<name>A0A1I8JCD8_9PLAT</name>
<evidence type="ECO:0000256" key="2">
    <source>
        <dbReference type="ARBA" id="ARBA00012513"/>
    </source>
</evidence>
<keyword evidence="6 12" id="KW-0547">Nucleotide-binding</keyword>
<dbReference type="PANTHER" id="PTHR22984:SF25">
    <property type="entry name" value="PROTEIN KINASE DOMAIN-CONTAINING PROTEIN"/>
    <property type="match status" value="1"/>
</dbReference>
<evidence type="ECO:0000256" key="11">
    <source>
        <dbReference type="ARBA" id="ARBA00048679"/>
    </source>
</evidence>
<dbReference type="PROSITE" id="PS00108">
    <property type="entry name" value="PROTEIN_KINASE_ST"/>
    <property type="match status" value="2"/>
</dbReference>
<reference evidence="16" key="1">
    <citation type="submission" date="2016-11" db="UniProtKB">
        <authorList>
            <consortium name="WormBaseParasite"/>
        </authorList>
    </citation>
    <scope>IDENTIFICATION</scope>
</reference>
<dbReference type="AlphaFoldDB" id="A0A1I8JCD8"/>
<sequence length="762" mass="85931">MTMRRFATFDTLQIFTDNRNFLQTASTNRMFKSSDNFPLGSKDVPIEPLDALHREYQIDRQLGSGGFGRVFLAIRRSDGTRVAIKFILKAKMSVHSWYELPNGHRIPLEFLLLHKCRHISGIVRPISFHEGPTEWAIVMPKIEKGMDLFDFISRRRFLPEFEARNFIKQLIETLLACHEAGVLHRDIKDENLLVDLADNRLQLIDFGSGAILKEEQYTDFDGTRVYSPPEWIRWRRYHGKPAEVWALGILLFDMVCGDIPFERDDQICHSGPRFKRRLSRQCRQLILACLQTEPSKRPSLREMLRHPWIADPSISANAATSCASSSSGFGGGPTDSDSRDESLPRRSAAQKRPAAADQPSRAAKDSPSPPLVRFTISGGSGSGESLDSNLLLHEAETAAAICGQAISSSDSGYAASQTLLWKFQFKRINKIKLCCHPGQFWNRKFHAHKRAALCMTLDRIYALDQLIGVAPRQPFATSALTLGGKYHTILINSKSFYPHCYEVSGTIEDLCNYTSNAGNRSISNGKSTNTTLNIDSYWSKTCTTFDATPWGWPCLLAIPSRSNSSSPTSENGNNFPLGSKDVPIEPLDALHREYQIDRQLGSGGFGRVFLAIRRSDGTRVAIKFISKENLSEDAWHELPNGRRIPLEFLLLHKCRYISGVLQPISFHEGLTRWAIVMPKLEKGVELFKLVSHRGFLLEFEARSFMKQLIETLLACHKVGVLHRDVKEENLLIDFRNKSLKLIDFGSGAILKEGPYTDFDGEH</sequence>
<feature type="domain" description="Protein kinase" evidence="14">
    <location>
        <begin position="594"/>
        <end position="762"/>
    </location>
</feature>
<comment type="subcellular location">
    <subcellularLocation>
        <location evidence="1">Host cytoplasm</location>
    </subcellularLocation>
</comment>
<keyword evidence="9" id="KW-1035">Host cytoplasm</keyword>
<evidence type="ECO:0000259" key="14">
    <source>
        <dbReference type="PROSITE" id="PS50011"/>
    </source>
</evidence>
<keyword evidence="7" id="KW-0418">Kinase</keyword>
<dbReference type="GO" id="GO:0004674">
    <property type="term" value="F:protein serine/threonine kinase activity"/>
    <property type="evidence" value="ECO:0007669"/>
    <property type="project" value="UniProtKB-KW"/>
</dbReference>
<dbReference type="Gene3D" id="3.30.200.20">
    <property type="entry name" value="Phosphorylase Kinase, domain 1"/>
    <property type="match status" value="2"/>
</dbReference>
<evidence type="ECO:0000256" key="3">
    <source>
        <dbReference type="ARBA" id="ARBA00016885"/>
    </source>
</evidence>
<evidence type="ECO:0000313" key="16">
    <source>
        <dbReference type="WBParaSite" id="maker-uti_cns_0046753-snap-gene-0.3-mRNA-1"/>
    </source>
</evidence>
<dbReference type="Proteomes" id="UP000095280">
    <property type="component" value="Unplaced"/>
</dbReference>
<dbReference type="FunFam" id="1.10.510.10:FF:000571">
    <property type="entry name" value="Maternal embryonic leucine zipper kinase"/>
    <property type="match status" value="1"/>
</dbReference>
<comment type="catalytic activity">
    <reaction evidence="11">
        <text>L-seryl-[protein] + ATP = O-phospho-L-seryl-[protein] + ADP + H(+)</text>
        <dbReference type="Rhea" id="RHEA:17989"/>
        <dbReference type="Rhea" id="RHEA-COMP:9863"/>
        <dbReference type="Rhea" id="RHEA-COMP:11604"/>
        <dbReference type="ChEBI" id="CHEBI:15378"/>
        <dbReference type="ChEBI" id="CHEBI:29999"/>
        <dbReference type="ChEBI" id="CHEBI:30616"/>
        <dbReference type="ChEBI" id="CHEBI:83421"/>
        <dbReference type="ChEBI" id="CHEBI:456216"/>
        <dbReference type="EC" id="2.7.11.1"/>
    </reaction>
</comment>
<evidence type="ECO:0000256" key="6">
    <source>
        <dbReference type="ARBA" id="ARBA00022741"/>
    </source>
</evidence>
<dbReference type="Pfam" id="PF00069">
    <property type="entry name" value="Pkinase"/>
    <property type="match status" value="2"/>
</dbReference>
<dbReference type="PROSITE" id="PS00107">
    <property type="entry name" value="PROTEIN_KINASE_ATP"/>
    <property type="match status" value="2"/>
</dbReference>
<dbReference type="GO" id="GO:0005524">
    <property type="term" value="F:ATP binding"/>
    <property type="evidence" value="ECO:0007669"/>
    <property type="project" value="UniProtKB-UniRule"/>
</dbReference>
<evidence type="ECO:0000256" key="12">
    <source>
        <dbReference type="PROSITE-ProRule" id="PRU10141"/>
    </source>
</evidence>
<feature type="binding site" evidence="12">
    <location>
        <position position="623"/>
    </location>
    <ligand>
        <name>ATP</name>
        <dbReference type="ChEBI" id="CHEBI:30616"/>
    </ligand>
</feature>
<dbReference type="InterPro" id="IPR051138">
    <property type="entry name" value="PIM_Ser/Thr_kinase"/>
</dbReference>
<evidence type="ECO:0000256" key="8">
    <source>
        <dbReference type="ARBA" id="ARBA00022840"/>
    </source>
</evidence>
<evidence type="ECO:0000256" key="1">
    <source>
        <dbReference type="ARBA" id="ARBA00004192"/>
    </source>
</evidence>
<dbReference type="InterPro" id="IPR008271">
    <property type="entry name" value="Ser/Thr_kinase_AS"/>
</dbReference>
<dbReference type="PANTHER" id="PTHR22984">
    <property type="entry name" value="SERINE/THREONINE-PROTEIN KINASE PIM"/>
    <property type="match status" value="1"/>
</dbReference>
<dbReference type="GO" id="GO:0030430">
    <property type="term" value="C:host cell cytoplasm"/>
    <property type="evidence" value="ECO:0007669"/>
    <property type="project" value="UniProtKB-SubCell"/>
</dbReference>
<comment type="catalytic activity">
    <reaction evidence="10">
        <text>L-threonyl-[protein] + ATP = O-phospho-L-threonyl-[protein] + ADP + H(+)</text>
        <dbReference type="Rhea" id="RHEA:46608"/>
        <dbReference type="Rhea" id="RHEA-COMP:11060"/>
        <dbReference type="Rhea" id="RHEA-COMP:11605"/>
        <dbReference type="ChEBI" id="CHEBI:15378"/>
        <dbReference type="ChEBI" id="CHEBI:30013"/>
        <dbReference type="ChEBI" id="CHEBI:30616"/>
        <dbReference type="ChEBI" id="CHEBI:61977"/>
        <dbReference type="ChEBI" id="CHEBI:456216"/>
        <dbReference type="EC" id="2.7.11.1"/>
    </reaction>
</comment>
<dbReference type="GO" id="GO:0005737">
    <property type="term" value="C:cytoplasm"/>
    <property type="evidence" value="ECO:0007669"/>
    <property type="project" value="TreeGrafter"/>
</dbReference>
<dbReference type="InterPro" id="IPR017441">
    <property type="entry name" value="Protein_kinase_ATP_BS"/>
</dbReference>
<dbReference type="PROSITE" id="PS50011">
    <property type="entry name" value="PROTEIN_KINASE_DOM"/>
    <property type="match status" value="2"/>
</dbReference>
<feature type="region of interest" description="Disordered" evidence="13">
    <location>
        <begin position="321"/>
        <end position="377"/>
    </location>
</feature>
<organism evidence="15 16">
    <name type="scientific">Macrostomum lignano</name>
    <dbReference type="NCBI Taxonomy" id="282301"/>
    <lineage>
        <taxon>Eukaryota</taxon>
        <taxon>Metazoa</taxon>
        <taxon>Spiralia</taxon>
        <taxon>Lophotrochozoa</taxon>
        <taxon>Platyhelminthes</taxon>
        <taxon>Rhabditophora</taxon>
        <taxon>Macrostomorpha</taxon>
        <taxon>Macrostomida</taxon>
        <taxon>Macrostomidae</taxon>
        <taxon>Macrostomum</taxon>
    </lineage>
</organism>
<accession>A0A1I8JCD8</accession>
<feature type="domain" description="Protein kinase" evidence="14">
    <location>
        <begin position="56"/>
        <end position="309"/>
    </location>
</feature>
<dbReference type="SUPFAM" id="SSF56112">
    <property type="entry name" value="Protein kinase-like (PK-like)"/>
    <property type="match status" value="2"/>
</dbReference>
<dbReference type="Gene3D" id="1.10.510.10">
    <property type="entry name" value="Transferase(Phosphotransferase) domain 1"/>
    <property type="match status" value="2"/>
</dbReference>
<evidence type="ECO:0000256" key="9">
    <source>
        <dbReference type="ARBA" id="ARBA00023200"/>
    </source>
</evidence>
<keyword evidence="15" id="KW-1185">Reference proteome</keyword>
<evidence type="ECO:0000256" key="7">
    <source>
        <dbReference type="ARBA" id="ARBA00022777"/>
    </source>
</evidence>
<evidence type="ECO:0000256" key="5">
    <source>
        <dbReference type="ARBA" id="ARBA00022679"/>
    </source>
</evidence>
<dbReference type="WBParaSite" id="maker-uti_cns_0046753-snap-gene-0.3-mRNA-1">
    <property type="protein sequence ID" value="maker-uti_cns_0046753-snap-gene-0.3-mRNA-1"/>
    <property type="gene ID" value="maker-uti_cns_0046753-snap-gene-0.3"/>
</dbReference>
<dbReference type="InterPro" id="IPR000719">
    <property type="entry name" value="Prot_kinase_dom"/>
</dbReference>
<dbReference type="InterPro" id="IPR011009">
    <property type="entry name" value="Kinase-like_dom_sf"/>
</dbReference>
<dbReference type="SMART" id="SM00220">
    <property type="entry name" value="S_TKc"/>
    <property type="match status" value="1"/>
</dbReference>
<evidence type="ECO:0000256" key="13">
    <source>
        <dbReference type="SAM" id="MobiDB-lite"/>
    </source>
</evidence>
<feature type="binding site" evidence="12">
    <location>
        <position position="89"/>
    </location>
    <ligand>
        <name>ATP</name>
        <dbReference type="ChEBI" id="CHEBI:30616"/>
    </ligand>
</feature>
<keyword evidence="8 12" id="KW-0067">ATP-binding</keyword>